<dbReference type="KEGG" id="clc:Calla_2176"/>
<dbReference type="SUPFAM" id="SSF49785">
    <property type="entry name" value="Galactose-binding domain-like"/>
    <property type="match status" value="4"/>
</dbReference>
<dbReference type="PROSITE" id="PS51272">
    <property type="entry name" value="SLH"/>
    <property type="match status" value="3"/>
</dbReference>
<feature type="domain" description="SLH" evidence="1">
    <location>
        <begin position="903"/>
        <end position="960"/>
    </location>
</feature>
<dbReference type="InterPro" id="IPR001119">
    <property type="entry name" value="SLH_dom"/>
</dbReference>
<dbReference type="EMBL" id="CP003001">
    <property type="protein sequence ID" value="AEM74734.1"/>
    <property type="molecule type" value="Genomic_DNA"/>
</dbReference>
<feature type="domain" description="SLH" evidence="1">
    <location>
        <begin position="962"/>
        <end position="1025"/>
    </location>
</feature>
<organism evidence="2 3">
    <name type="scientific">Caldicellulosiruptor acetigenus 6A</name>
    <dbReference type="NCBI Taxonomy" id="632516"/>
    <lineage>
        <taxon>Bacteria</taxon>
        <taxon>Bacillati</taxon>
        <taxon>Bacillota</taxon>
        <taxon>Bacillota incertae sedis</taxon>
        <taxon>Caldicellulosiruptorales</taxon>
        <taxon>Caldicellulosiruptoraceae</taxon>
        <taxon>Caldicellulosiruptor</taxon>
    </lineage>
</organism>
<accession>G2PWS9</accession>
<sequence length="1088" mass="120834">MRKKLISGVVLLAFLFGIIVPNLVLSDKVFADVQPLVYDFNQPDSLEGWGEAWQGSLSGSEIGKIQVAEGNYALSLQVKFDENNGWDKRDIGKWLSGQEGSDVDLSSYCKVYLDVYFDKAKFESMSGQIGIKIAVNSWNNGWAEIGAQYGIDKNATGLEDVNVSEAVYKKLSLGFDIPDEAKSKPRGQLVIEIAGQNSTYNGLILIDNVRIECISQNSEQGASQNPEQGQTVIPKEDVVFDFEDPEKGTMGWQNGWGSALEGQPQPQRAEDLKISGNSGSLKIFPNYKIGTDWTWEEAAVQVWIYGQQDTKFDLTGYKYVEYDVYIPDPTQWLGGGKITIGSAFNSDWYEIRTIGYMLEDIKTYPIVTINGKRYTVIHRSDAFNGNNLGQNHGQLVIRIACQNAIYKGPIYLDNISIRQNPTAYVPPTSEGYDNPASQTSGNTSNTSSSTIIYWQWVAPTVILQSNQENNTNIAFDFSKQDDLMGFKEPWSGALKSAKNLRWSNDISENGHDGAIKLDATFDPNNGWHDFNVGKWLGPTEGSPVDLKNFEQLEFDVIVDKLLFEKSTGAIAIKAALNGDPGGWADIDEEFNITKDTTSSSKVVLSNFKVKDKEYTKIHVMFKLKESLKTNTRGQLVIQIAGQNSNYTGPIYIDNVILVVAGGKISASAQQNETQQASEQKTATEQKLTVSSSQIVSVNKNDKVFDFSNKNDLMGFKEPWSGALKAAKSIGWSSDLSTDGKNGALKLNVKFDPNNGWHDTNIGVWLGTKEGEVYDFSPYKAIQFEMYLPKALFEKASGSLAVKVALNGEPGGWADVGEVFGIDKNKQSDGVVTLTTVEVGANEYVKILVNFAIKQELRNNKRGQIVLQIAGQNSNYEGQIYIDNFKLISDSKPNTQNTDIPQPKSPVEFKDISKHWAKSEILFVSSLSNVFRTTEMFEPDKKIRRSEMIDWIVNCLGINDSIGDVSFNDVSKLSKYYNSIAIAYNKGLIKGDGKGNIKPNDPMTREQVIVVLIRTIELLKGKININENKIAQFQDANLMSEWAKESFEKALQIGLISGYSDNTIRPQNACSRAEATALIYRAYNYILQK</sequence>
<feature type="domain" description="SLH" evidence="1">
    <location>
        <begin position="1029"/>
        <end position="1088"/>
    </location>
</feature>
<gene>
    <name evidence="2" type="ORF">Calla_2176</name>
</gene>
<dbReference type="Proteomes" id="UP000009257">
    <property type="component" value="Chromosome"/>
</dbReference>
<reference evidence="2 3" key="1">
    <citation type="submission" date="2011-08" db="EMBL/GenBank/DDBJ databases">
        <title>Complete sequence of Caldicellulosiruptor lactoaceticus 6A.</title>
        <authorList>
            <consortium name="US DOE Joint Genome Institute"/>
            <person name="Lucas S."/>
            <person name="Han J."/>
            <person name="Lapidus A."/>
            <person name="Cheng J.-F."/>
            <person name="Goodwin L."/>
            <person name="Pitluck S."/>
            <person name="Peters L."/>
            <person name="Davenport K."/>
            <person name="Detter J.C."/>
            <person name="Han C."/>
            <person name="Tapia R."/>
            <person name="Land M."/>
            <person name="Hauser L."/>
            <person name="Kyrpides N."/>
            <person name="Ivanova N."/>
            <person name="Ovchinnikova G."/>
            <person name="Pagani I."/>
            <person name="Blumer-Schuette S.E."/>
            <person name="Kelly R.M."/>
            <person name="Woyke T."/>
        </authorList>
    </citation>
    <scope>NUCLEOTIDE SEQUENCE [LARGE SCALE GENOMIC DNA]</scope>
    <source>
        <strain evidence="2 3">6A</strain>
    </source>
</reference>
<dbReference type="InterPro" id="IPR015295">
    <property type="entry name" value="CBM27"/>
</dbReference>
<dbReference type="AlphaFoldDB" id="G2PWS9"/>
<dbReference type="InterPro" id="IPR008979">
    <property type="entry name" value="Galactose-bd-like_sf"/>
</dbReference>
<evidence type="ECO:0000259" key="1">
    <source>
        <dbReference type="PROSITE" id="PS51272"/>
    </source>
</evidence>
<name>G2PWS9_9FIRM</name>
<evidence type="ECO:0000313" key="3">
    <source>
        <dbReference type="Proteomes" id="UP000009257"/>
    </source>
</evidence>
<dbReference type="Gene3D" id="2.60.120.260">
    <property type="entry name" value="Galactose-binding domain-like"/>
    <property type="match status" value="4"/>
</dbReference>
<evidence type="ECO:0000313" key="2">
    <source>
        <dbReference type="EMBL" id="AEM74734.1"/>
    </source>
</evidence>
<dbReference type="Pfam" id="PF00395">
    <property type="entry name" value="SLH"/>
    <property type="match status" value="3"/>
</dbReference>
<dbReference type="HOGENOM" id="CLU_284953_0_0_9"/>
<proteinExistence type="predicted"/>
<dbReference type="Pfam" id="PF09212">
    <property type="entry name" value="CBM27"/>
    <property type="match status" value="4"/>
</dbReference>
<protein>
    <submittedName>
        <fullName evidence="2">S-layer domain-containing protein</fullName>
    </submittedName>
</protein>
<dbReference type="RefSeq" id="WP_014043209.1">
    <property type="nucleotide sequence ID" value="NC_015949.1"/>
</dbReference>